<evidence type="ECO:0000313" key="2">
    <source>
        <dbReference type="Proteomes" id="UP001372338"/>
    </source>
</evidence>
<reference evidence="1 2" key="1">
    <citation type="submission" date="2024-01" db="EMBL/GenBank/DDBJ databases">
        <title>The genomes of 5 underutilized Papilionoideae crops provide insights into root nodulation and disease resistanc.</title>
        <authorList>
            <person name="Yuan L."/>
        </authorList>
    </citation>
    <scope>NUCLEOTIDE SEQUENCE [LARGE SCALE GENOMIC DNA]</scope>
    <source>
        <strain evidence="1">ZHUSHIDOU_FW_LH</strain>
        <tissue evidence="1">Leaf</tissue>
    </source>
</reference>
<evidence type="ECO:0000313" key="1">
    <source>
        <dbReference type="EMBL" id="KAK7270540.1"/>
    </source>
</evidence>
<organism evidence="1 2">
    <name type="scientific">Crotalaria pallida</name>
    <name type="common">Smooth rattlebox</name>
    <name type="synonym">Crotalaria striata</name>
    <dbReference type="NCBI Taxonomy" id="3830"/>
    <lineage>
        <taxon>Eukaryota</taxon>
        <taxon>Viridiplantae</taxon>
        <taxon>Streptophyta</taxon>
        <taxon>Embryophyta</taxon>
        <taxon>Tracheophyta</taxon>
        <taxon>Spermatophyta</taxon>
        <taxon>Magnoliopsida</taxon>
        <taxon>eudicotyledons</taxon>
        <taxon>Gunneridae</taxon>
        <taxon>Pentapetalae</taxon>
        <taxon>rosids</taxon>
        <taxon>fabids</taxon>
        <taxon>Fabales</taxon>
        <taxon>Fabaceae</taxon>
        <taxon>Papilionoideae</taxon>
        <taxon>50 kb inversion clade</taxon>
        <taxon>genistoids sensu lato</taxon>
        <taxon>core genistoids</taxon>
        <taxon>Crotalarieae</taxon>
        <taxon>Crotalaria</taxon>
    </lineage>
</organism>
<dbReference type="Proteomes" id="UP001372338">
    <property type="component" value="Unassembled WGS sequence"/>
</dbReference>
<dbReference type="AlphaFoldDB" id="A0AAN9FAQ1"/>
<sequence>MGMVGKRWFCGSKLKGMLVCVGYDAEWEENGERFLERVKIKRHSKHDHYWKQAISSISCNKNAYTS</sequence>
<dbReference type="EMBL" id="JAYWIO010000004">
    <property type="protein sequence ID" value="KAK7270540.1"/>
    <property type="molecule type" value="Genomic_DNA"/>
</dbReference>
<comment type="caution">
    <text evidence="1">The sequence shown here is derived from an EMBL/GenBank/DDBJ whole genome shotgun (WGS) entry which is preliminary data.</text>
</comment>
<gene>
    <name evidence="1" type="ORF">RIF29_23759</name>
</gene>
<keyword evidence="2" id="KW-1185">Reference proteome</keyword>
<name>A0AAN9FAQ1_CROPI</name>
<proteinExistence type="predicted"/>
<protein>
    <submittedName>
        <fullName evidence="1">Uncharacterized protein</fullName>
    </submittedName>
</protein>
<accession>A0AAN9FAQ1</accession>